<evidence type="ECO:0000313" key="4">
    <source>
        <dbReference type="EMBL" id="NMP26001.1"/>
    </source>
</evidence>
<feature type="short sequence motif" description="DGA/G" evidence="2">
    <location>
        <begin position="291"/>
        <end position="293"/>
    </location>
</feature>
<feature type="short sequence motif" description="GXGXXG" evidence="2">
    <location>
        <begin position="86"/>
        <end position="91"/>
    </location>
</feature>
<dbReference type="AlphaFoldDB" id="A0A848MFQ3"/>
<evidence type="ECO:0000256" key="2">
    <source>
        <dbReference type="PROSITE-ProRule" id="PRU01161"/>
    </source>
</evidence>
<evidence type="ECO:0000313" key="5">
    <source>
        <dbReference type="Proteomes" id="UP000585363"/>
    </source>
</evidence>
<dbReference type="Proteomes" id="UP000585363">
    <property type="component" value="Unassembled WGS sequence"/>
</dbReference>
<dbReference type="PANTHER" id="PTHR46394">
    <property type="entry name" value="ANNEXIN"/>
    <property type="match status" value="1"/>
</dbReference>
<dbReference type="GO" id="GO:0016042">
    <property type="term" value="P:lipid catabolic process"/>
    <property type="evidence" value="ECO:0007669"/>
    <property type="project" value="UniProtKB-UniRule"/>
</dbReference>
<dbReference type="InterPro" id="IPR052580">
    <property type="entry name" value="Lipid_Hydrolase"/>
</dbReference>
<reference evidence="4 5" key="1">
    <citation type="submission" date="2020-01" db="EMBL/GenBank/DDBJ databases">
        <authorList>
            <person name="Lee S.D."/>
        </authorList>
    </citation>
    <scope>NUCLEOTIDE SEQUENCE [LARGE SCALE GENOMIC DNA]</scope>
    <source>
        <strain evidence="4 5">SAP-1</strain>
    </source>
</reference>
<evidence type="ECO:0000256" key="1">
    <source>
        <dbReference type="ARBA" id="ARBA00023098"/>
    </source>
</evidence>
<feature type="active site" description="Nucleophile" evidence="2">
    <location>
        <position position="117"/>
    </location>
</feature>
<dbReference type="Pfam" id="PF01734">
    <property type="entry name" value="Patatin"/>
    <property type="match status" value="1"/>
</dbReference>
<reference evidence="4 5" key="2">
    <citation type="submission" date="2020-06" db="EMBL/GenBank/DDBJ databases">
        <title>Polyphasic characterization of a Rahnella strain isolated from tree sap.</title>
        <authorList>
            <person name="Kim I.S."/>
        </authorList>
    </citation>
    <scope>NUCLEOTIDE SEQUENCE [LARGE SCALE GENOMIC DNA]</scope>
    <source>
        <strain evidence="4 5">SAP-1</strain>
    </source>
</reference>
<dbReference type="InterPro" id="IPR002641">
    <property type="entry name" value="PNPLA_dom"/>
</dbReference>
<keyword evidence="5" id="KW-1185">Reference proteome</keyword>
<comment type="caution">
    <text evidence="4">The sequence shown here is derived from an EMBL/GenBank/DDBJ whole genome shotgun (WGS) entry which is preliminary data.</text>
</comment>
<name>A0A848MFQ3_9GAMM</name>
<dbReference type="GO" id="GO:0016787">
    <property type="term" value="F:hydrolase activity"/>
    <property type="evidence" value="ECO:0007669"/>
    <property type="project" value="UniProtKB-UniRule"/>
</dbReference>
<dbReference type="SUPFAM" id="SSF52151">
    <property type="entry name" value="FabD/lysophospholipase-like"/>
    <property type="match status" value="1"/>
</dbReference>
<proteinExistence type="predicted"/>
<protein>
    <recommendedName>
        <fullName evidence="3">PNPLA domain-containing protein</fullName>
    </recommendedName>
</protein>
<evidence type="ECO:0000259" key="3">
    <source>
        <dbReference type="PROSITE" id="PS51635"/>
    </source>
</evidence>
<dbReference type="InterPro" id="IPR016035">
    <property type="entry name" value="Acyl_Trfase/lysoPLipase"/>
</dbReference>
<dbReference type="Gene3D" id="3.40.1090.10">
    <property type="entry name" value="Cytosolic phospholipase A2 catalytic domain"/>
    <property type="match status" value="2"/>
</dbReference>
<dbReference type="PROSITE" id="PS51635">
    <property type="entry name" value="PNPLA"/>
    <property type="match status" value="1"/>
</dbReference>
<dbReference type="PANTHER" id="PTHR46394:SF1">
    <property type="entry name" value="PNPLA DOMAIN-CONTAINING PROTEIN"/>
    <property type="match status" value="1"/>
</dbReference>
<dbReference type="EMBL" id="JAADJU010000002">
    <property type="protein sequence ID" value="NMP26001.1"/>
    <property type="molecule type" value="Genomic_DNA"/>
</dbReference>
<sequence>MSKAISGGTAQQPAFYLYDEKNKIDKASSQPAVEVPAVKVDYDQPNECTVLRGFGIRGLSVFSDENGHIRVVLEKNSPLHRLVFSGGGAKGYSYPGAISALEDVGALADIREVRGTSAGSILALAVATGMSADDITQEVFNLTSKVILGSKSARNSSLGASLLRIMTGGYVFSTYEKLENFLAEMAKKSVLKCINKFLDENMQIPDAVKDIHEKLNSPLGRVSFQDLAQLQDHGVRGVKRLVINTTSGKDGLRLYNSDSPGCREQDIARISATSSAITADRHDTNNKNEADGGYVLNMLSPRFMEPLMGYGNKMFEDTSISIRVGEPLINPLATRDATENFLAKNITGSKQNSYPVGYVNEKTIELMASNNIVNINSFVNGKDYSGFISGTLNFNMSEKIRQQLQANAYQNTLEYLSSRAQIKPEYHFSSMHEFLLNMPEELFTEVCSNEESCRDIGCELLDNVMELRLSARNAITEASKSLHVKNTHHNISVLKKLSHELDALLPSGNDSQKEQEKAQAIAQLLISQNDHSLAAALRTNQDNTNLGGTVVDIAIKHFKVIDLELEADRVIRDKIYPLIEKAVKKKNMSLLAELEKLKSVLSAPIDSPCILRIVKDQLINIQNTTKPKPTAQSLVQPYSQVQMNAAILAQLKA</sequence>
<feature type="active site" description="Proton acceptor" evidence="2">
    <location>
        <position position="291"/>
    </location>
</feature>
<keyword evidence="2" id="KW-0378">Hydrolase</keyword>
<keyword evidence="2" id="KW-0442">Lipid degradation</keyword>
<dbReference type="RefSeq" id="WP_169401709.1">
    <property type="nucleotide sequence ID" value="NZ_JAADJU010000002.1"/>
</dbReference>
<accession>A0A848MFQ3</accession>
<keyword evidence="1 2" id="KW-0443">Lipid metabolism</keyword>
<gene>
    <name evidence="4" type="ORF">GW590_03820</name>
</gene>
<organism evidence="4 5">
    <name type="scientific">Rouxiella aceris</name>
    <dbReference type="NCBI Taxonomy" id="2703884"/>
    <lineage>
        <taxon>Bacteria</taxon>
        <taxon>Pseudomonadati</taxon>
        <taxon>Pseudomonadota</taxon>
        <taxon>Gammaproteobacteria</taxon>
        <taxon>Enterobacterales</taxon>
        <taxon>Yersiniaceae</taxon>
        <taxon>Rouxiella</taxon>
    </lineage>
</organism>
<feature type="domain" description="PNPLA" evidence="3">
    <location>
        <begin position="82"/>
        <end position="304"/>
    </location>
</feature>
<feature type="short sequence motif" description="GXSXG" evidence="2">
    <location>
        <begin position="115"/>
        <end position="119"/>
    </location>
</feature>